<feature type="domain" description="Aminotransferase class I/classII large" evidence="7">
    <location>
        <begin position="30"/>
        <end position="374"/>
    </location>
</feature>
<evidence type="ECO:0000256" key="4">
    <source>
        <dbReference type="ARBA" id="ARBA00022679"/>
    </source>
</evidence>
<evidence type="ECO:0000313" key="8">
    <source>
        <dbReference type="EMBL" id="RVU25699.1"/>
    </source>
</evidence>
<evidence type="ECO:0000313" key="9">
    <source>
        <dbReference type="Proteomes" id="UP000282832"/>
    </source>
</evidence>
<dbReference type="Pfam" id="PF00155">
    <property type="entry name" value="Aminotran_1_2"/>
    <property type="match status" value="1"/>
</dbReference>
<evidence type="ECO:0000256" key="2">
    <source>
        <dbReference type="ARBA" id="ARBA00005189"/>
    </source>
</evidence>
<dbReference type="InterPro" id="IPR015424">
    <property type="entry name" value="PyrdxlP-dep_Trfase"/>
</dbReference>
<dbReference type="Gene3D" id="3.40.640.10">
    <property type="entry name" value="Type I PLP-dependent aspartate aminotransferase-like (Major domain)"/>
    <property type="match status" value="1"/>
</dbReference>
<dbReference type="GO" id="GO:0008483">
    <property type="term" value="F:transaminase activity"/>
    <property type="evidence" value="ECO:0007669"/>
    <property type="project" value="UniProtKB-KW"/>
</dbReference>
<dbReference type="PANTHER" id="PTHR13693:SF77">
    <property type="entry name" value="8-AMINO-7-OXONONANOATE SYNTHASE"/>
    <property type="match status" value="1"/>
</dbReference>
<keyword evidence="4 8" id="KW-0808">Transferase</keyword>
<dbReference type="InterPro" id="IPR050087">
    <property type="entry name" value="AON_synthase_class-II"/>
</dbReference>
<evidence type="ECO:0000256" key="5">
    <source>
        <dbReference type="ARBA" id="ARBA00022898"/>
    </source>
</evidence>
<evidence type="ECO:0000256" key="1">
    <source>
        <dbReference type="ARBA" id="ARBA00001933"/>
    </source>
</evidence>
<dbReference type="EMBL" id="SACY01000002">
    <property type="protein sequence ID" value="RVU25699.1"/>
    <property type="molecule type" value="Genomic_DNA"/>
</dbReference>
<accession>A0A437PTX6</accession>
<comment type="pathway">
    <text evidence="2">Lipid metabolism.</text>
</comment>
<evidence type="ECO:0000259" key="7">
    <source>
        <dbReference type="Pfam" id="PF00155"/>
    </source>
</evidence>
<evidence type="ECO:0000256" key="3">
    <source>
        <dbReference type="ARBA" id="ARBA00010008"/>
    </source>
</evidence>
<keyword evidence="8" id="KW-0032">Aminotransferase</keyword>
<dbReference type="GO" id="GO:0009102">
    <property type="term" value="P:biotin biosynthetic process"/>
    <property type="evidence" value="ECO:0007669"/>
    <property type="project" value="TreeGrafter"/>
</dbReference>
<dbReference type="InterPro" id="IPR015421">
    <property type="entry name" value="PyrdxlP-dep_Trfase_major"/>
</dbReference>
<dbReference type="PANTHER" id="PTHR13693">
    <property type="entry name" value="CLASS II AMINOTRANSFERASE/8-AMINO-7-OXONONANOATE SYNTHASE"/>
    <property type="match status" value="1"/>
</dbReference>
<dbReference type="SUPFAM" id="SSF53383">
    <property type="entry name" value="PLP-dependent transferases"/>
    <property type="match status" value="1"/>
</dbReference>
<evidence type="ECO:0000256" key="6">
    <source>
        <dbReference type="RuleBase" id="RU003693"/>
    </source>
</evidence>
<protein>
    <submittedName>
        <fullName evidence="8">Pyridoxal phosphate-dependent aminotransferase family protein</fullName>
    </submittedName>
</protein>
<comment type="caution">
    <text evidence="8">The sequence shown here is derived from an EMBL/GenBank/DDBJ whole genome shotgun (WGS) entry which is preliminary data.</text>
</comment>
<dbReference type="Gene3D" id="3.90.1150.10">
    <property type="entry name" value="Aspartate Aminotransferase, domain 1"/>
    <property type="match status" value="1"/>
</dbReference>
<comment type="similarity">
    <text evidence="3">Belongs to the class-II pyridoxal-phosphate-dependent aminotransferase family. BioF subfamily.</text>
</comment>
<gene>
    <name evidence="8" type="ORF">EOJ36_04595</name>
</gene>
<dbReference type="InterPro" id="IPR015422">
    <property type="entry name" value="PyrdxlP-dep_Trfase_small"/>
</dbReference>
<comment type="cofactor">
    <cofactor evidence="1 6">
        <name>pyridoxal 5'-phosphate</name>
        <dbReference type="ChEBI" id="CHEBI:597326"/>
    </cofactor>
</comment>
<keyword evidence="9" id="KW-1185">Reference proteome</keyword>
<dbReference type="Proteomes" id="UP000282832">
    <property type="component" value="Unassembled WGS sequence"/>
</dbReference>
<dbReference type="OrthoDB" id="9807157at2"/>
<dbReference type="InterPro" id="IPR004839">
    <property type="entry name" value="Aminotransferase_I/II_large"/>
</dbReference>
<dbReference type="InterPro" id="IPR001917">
    <property type="entry name" value="Aminotrans_II_pyridoxalP_BS"/>
</dbReference>
<proteinExistence type="inferred from homology"/>
<organism evidence="8 9">
    <name type="scientific">Sandaracinomonas limnophila</name>
    <dbReference type="NCBI Taxonomy" id="1862386"/>
    <lineage>
        <taxon>Bacteria</taxon>
        <taxon>Pseudomonadati</taxon>
        <taxon>Bacteroidota</taxon>
        <taxon>Cytophagia</taxon>
        <taxon>Cytophagales</taxon>
        <taxon>Flectobacillaceae</taxon>
        <taxon>Sandaracinomonas</taxon>
    </lineage>
</organism>
<dbReference type="AlphaFoldDB" id="A0A437PTX6"/>
<dbReference type="PROSITE" id="PS00599">
    <property type="entry name" value="AA_TRANSFER_CLASS_2"/>
    <property type="match status" value="1"/>
</dbReference>
<name>A0A437PTX6_9BACT</name>
<dbReference type="RefSeq" id="WP_127802853.1">
    <property type="nucleotide sequence ID" value="NZ_SACY01000002.1"/>
</dbReference>
<keyword evidence="5 6" id="KW-0663">Pyridoxal phosphate</keyword>
<dbReference type="GO" id="GO:0030170">
    <property type="term" value="F:pyridoxal phosphate binding"/>
    <property type="evidence" value="ECO:0007669"/>
    <property type="project" value="InterPro"/>
</dbReference>
<sequence>MKKNIQILQDLLEIRENEGLLRGLSQLEEGIDFYSNDYLGLAGSQEIEKKITSFSNTLKRKLNICTSLGSTGSRLISGNHPIFELFESECAKFHKAEAALFFGSGFEANVGLLAAIGLENHVIICDKLIHASLVDGLRLSKAEKRIFKHNDLADLEKILSQYPLETPKWVIVESIYSMDGDEANLVILQDLSKKYNFELIVDEAHSGGIYGPNGEGKCVELELEKEIFARIITFGKAWGYSGAVVLGSKTLKNYLINFARPFIFSTAPTIQHLIDLSGILSIQSTFSSKRKELYKVINFFNEQKKSTNWLKSNTAIQSFIIPGNENVRKKAELLQTKGFKVKPIVYPTVPKGQERIRITLHAFQKQEDIKKIINLLEENE</sequence>
<reference evidence="8 9" key="1">
    <citation type="submission" date="2019-01" db="EMBL/GenBank/DDBJ databases">
        <authorList>
            <person name="Chen W.-M."/>
        </authorList>
    </citation>
    <scope>NUCLEOTIDE SEQUENCE [LARGE SCALE GENOMIC DNA]</scope>
    <source>
        <strain evidence="8 9">FSY-15</strain>
    </source>
</reference>